<gene>
    <name evidence="5" type="ORF">AW171_hschr2280</name>
</gene>
<sequence>MGSDSLLDGLASAGKSTLAGAKAVSKSGYKLSKAHYDKCKGSIGDSTGDRSKESEIYETRTRFEQLPDPSNFPPPPVRRTHTHHHGGSSTKEVSDSNLSKTGDDRRYLSPSLPPTPMRSKPNSRVSSIPPSSPDGGSVNIGHAALETRRSPIQAPQIHIEQYPINASPQLQDQGEIPPPIPARNYSPSAAPSNEPDYSVHRLPPMPLPPSPKAQRHWPNLSSINTTANVPPTNVETPIAEHPPQVGMQSTQPTLGKLNTETVNLASLPPPPAHKDRGKVKQQDVESDGERSPNARLSSSERPPLGRQRSRSLSPPPVPPRSMRSVSRNSPTSPTRKSSPPSATLPPPVSKKPQLPPPKVKSENSSNRSSVTGNYNYDINVTYQPPPKPFRPPGSADPASVSQVLNRRNTLPRKSLESQSQSPPPQYTEIDHSSRFQENPLSTDTATQPYGTSIAERIASMNLDNQSTQPVQLASRVQKADNRKPPPSIPKKKDSLAGIKKVKPPIPAKKPSLGNERPSLLAPVSAPVSSPAPALPPRMPMAATSSTTLNDDNPFATYRKDVVPEHSNRLRH</sequence>
<keyword evidence="6" id="KW-1185">Reference proteome</keyword>
<reference evidence="5 6" key="1">
    <citation type="submission" date="2016-01" db="EMBL/GenBank/DDBJ databases">
        <title>Genome sequence of the yeast Holleya sinecauda.</title>
        <authorList>
            <person name="Dietrich F.S."/>
        </authorList>
    </citation>
    <scope>NUCLEOTIDE SEQUENCE [LARGE SCALE GENOMIC DNA]</scope>
    <source>
        <strain evidence="5 6">ATCC 58844</strain>
    </source>
</reference>
<feature type="compositionally biased region" description="Polar residues" evidence="4">
    <location>
        <begin position="87"/>
        <end position="100"/>
    </location>
</feature>
<evidence type="ECO:0000256" key="2">
    <source>
        <dbReference type="ARBA" id="ARBA00005311"/>
    </source>
</evidence>
<evidence type="ECO:0000256" key="3">
    <source>
        <dbReference type="ARBA" id="ARBA00023136"/>
    </source>
</evidence>
<feature type="compositionally biased region" description="Polar residues" evidence="4">
    <location>
        <begin position="246"/>
        <end position="264"/>
    </location>
</feature>
<evidence type="ECO:0000313" key="5">
    <source>
        <dbReference type="EMBL" id="AMD18764.1"/>
    </source>
</evidence>
<comment type="similarity">
    <text evidence="2">Belongs to the AIM3 family.</text>
</comment>
<accession>A0A120K0W5</accession>
<feature type="compositionally biased region" description="Basic and acidic residues" evidence="4">
    <location>
        <begin position="272"/>
        <end position="292"/>
    </location>
</feature>
<feature type="compositionally biased region" description="Low complexity" evidence="4">
    <location>
        <begin position="320"/>
        <end position="341"/>
    </location>
</feature>
<keyword evidence="3" id="KW-0472">Membrane</keyword>
<dbReference type="RefSeq" id="XP_017985760.1">
    <property type="nucleotide sequence ID" value="XM_018130144.1"/>
</dbReference>
<dbReference type="GO" id="GO:0051016">
    <property type="term" value="P:barbed-end actin filament capping"/>
    <property type="evidence" value="ECO:0007669"/>
    <property type="project" value="InterPro"/>
</dbReference>
<feature type="compositionally biased region" description="Polar residues" evidence="4">
    <location>
        <begin position="362"/>
        <end position="382"/>
    </location>
</feature>
<feature type="region of interest" description="Disordered" evidence="4">
    <location>
        <begin position="169"/>
        <end position="571"/>
    </location>
</feature>
<proteinExistence type="inferred from homology"/>
<dbReference type="AlphaFoldDB" id="A0A120K0W5"/>
<feature type="compositionally biased region" description="Low complexity" evidence="4">
    <location>
        <begin position="517"/>
        <end position="531"/>
    </location>
</feature>
<feature type="compositionally biased region" description="Polar residues" evidence="4">
    <location>
        <begin position="461"/>
        <end position="471"/>
    </location>
</feature>
<dbReference type="GO" id="GO:0045121">
    <property type="term" value="C:membrane raft"/>
    <property type="evidence" value="ECO:0007669"/>
    <property type="project" value="UniProtKB-SubCell"/>
</dbReference>
<feature type="compositionally biased region" description="Polar residues" evidence="4">
    <location>
        <begin position="219"/>
        <end position="235"/>
    </location>
</feature>
<organism evidence="5 6">
    <name type="scientific">Eremothecium sinecaudum</name>
    <dbReference type="NCBI Taxonomy" id="45286"/>
    <lineage>
        <taxon>Eukaryota</taxon>
        <taxon>Fungi</taxon>
        <taxon>Dikarya</taxon>
        <taxon>Ascomycota</taxon>
        <taxon>Saccharomycotina</taxon>
        <taxon>Saccharomycetes</taxon>
        <taxon>Saccharomycetales</taxon>
        <taxon>Saccharomycetaceae</taxon>
        <taxon>Eremothecium</taxon>
    </lineage>
</organism>
<evidence type="ECO:0000256" key="4">
    <source>
        <dbReference type="SAM" id="MobiDB-lite"/>
    </source>
</evidence>
<evidence type="ECO:0000313" key="6">
    <source>
        <dbReference type="Proteomes" id="UP000243052"/>
    </source>
</evidence>
<comment type="subcellular location">
    <subcellularLocation>
        <location evidence="1">Membrane raft</location>
        <topology evidence="1">Peripheral membrane protein</topology>
    </subcellularLocation>
</comment>
<dbReference type="GeneID" id="28721927"/>
<dbReference type="Proteomes" id="UP000243052">
    <property type="component" value="Chromosome ii"/>
</dbReference>
<feature type="region of interest" description="Disordered" evidence="4">
    <location>
        <begin position="16"/>
        <end position="154"/>
    </location>
</feature>
<dbReference type="GO" id="GO:0030479">
    <property type="term" value="C:actin cortical patch"/>
    <property type="evidence" value="ECO:0007669"/>
    <property type="project" value="InterPro"/>
</dbReference>
<feature type="compositionally biased region" description="Polar residues" evidence="4">
    <location>
        <begin position="435"/>
        <end position="450"/>
    </location>
</feature>
<feature type="compositionally biased region" description="Polar residues" evidence="4">
    <location>
        <begin position="399"/>
        <end position="408"/>
    </location>
</feature>
<name>A0A120K0W5_9SACH</name>
<feature type="compositionally biased region" description="Basic and acidic residues" evidence="4">
    <location>
        <begin position="47"/>
        <end position="65"/>
    </location>
</feature>
<dbReference type="Pfam" id="PF17096">
    <property type="entry name" value="AIM3"/>
    <property type="match status" value="1"/>
</dbReference>
<dbReference type="InterPro" id="IPR031370">
    <property type="entry name" value="Aim3"/>
</dbReference>
<dbReference type="EMBL" id="CP014242">
    <property type="protein sequence ID" value="AMD18764.1"/>
    <property type="molecule type" value="Genomic_DNA"/>
</dbReference>
<feature type="compositionally biased region" description="Pro residues" evidence="4">
    <location>
        <begin position="342"/>
        <end position="358"/>
    </location>
</feature>
<feature type="compositionally biased region" description="Basic and acidic residues" evidence="4">
    <location>
        <begin position="557"/>
        <end position="571"/>
    </location>
</feature>
<feature type="compositionally biased region" description="Low complexity" evidence="4">
    <location>
        <begin position="301"/>
        <end position="312"/>
    </location>
</feature>
<protein>
    <submittedName>
        <fullName evidence="5">HBL138Wp</fullName>
    </submittedName>
</protein>
<evidence type="ECO:0000256" key="1">
    <source>
        <dbReference type="ARBA" id="ARBA00004256"/>
    </source>
</evidence>